<feature type="compositionally biased region" description="Pro residues" evidence="1">
    <location>
        <begin position="83"/>
        <end position="92"/>
    </location>
</feature>
<evidence type="ECO:0000313" key="2">
    <source>
        <dbReference type="EMBL" id="OXM69580.1"/>
    </source>
</evidence>
<dbReference type="AlphaFoldDB" id="A0A229TF01"/>
<proteinExistence type="predicted"/>
<dbReference type="Proteomes" id="UP000215199">
    <property type="component" value="Unassembled WGS sequence"/>
</dbReference>
<comment type="caution">
    <text evidence="2">The sequence shown here is derived from an EMBL/GenBank/DDBJ whole genome shotgun (WGS) entry which is preliminary data.</text>
</comment>
<sequence length="108" mass="11678">MTTVEEGLHALIARGFRFQHIADRHGELTIIVGTYGWPRFSDRIEIHGEHEASAARTRADSAEEAVWSHDGDALSVIAALLELPPPPGPPAPEWSFADSSGHTGSGKR</sequence>
<evidence type="ECO:0000256" key="1">
    <source>
        <dbReference type="SAM" id="MobiDB-lite"/>
    </source>
</evidence>
<reference evidence="3" key="1">
    <citation type="submission" date="2017-07" db="EMBL/GenBank/DDBJ databases">
        <title>Comparative genome mining reveals phylogenetic distribution patterns of secondary metabolites in Amycolatopsis.</title>
        <authorList>
            <person name="Adamek M."/>
            <person name="Alanjary M."/>
            <person name="Sales-Ortells H."/>
            <person name="Goodfellow M."/>
            <person name="Bull A.T."/>
            <person name="Kalinowski J."/>
            <person name="Ziemert N."/>
        </authorList>
    </citation>
    <scope>NUCLEOTIDE SEQUENCE [LARGE SCALE GENOMIC DNA]</scope>
    <source>
        <strain evidence="3">H5</strain>
    </source>
</reference>
<dbReference type="EMBL" id="NMUL01000007">
    <property type="protein sequence ID" value="OXM69580.1"/>
    <property type="molecule type" value="Genomic_DNA"/>
</dbReference>
<accession>A0A229TF01</accession>
<gene>
    <name evidence="2" type="ORF">CF165_08695</name>
</gene>
<evidence type="ECO:0000313" key="3">
    <source>
        <dbReference type="Proteomes" id="UP000215199"/>
    </source>
</evidence>
<dbReference type="OrthoDB" id="3689887at2"/>
<feature type="region of interest" description="Disordered" evidence="1">
    <location>
        <begin position="83"/>
        <end position="108"/>
    </location>
</feature>
<keyword evidence="3" id="KW-1185">Reference proteome</keyword>
<organism evidence="2 3">
    <name type="scientific">Amycolatopsis vastitatis</name>
    <dbReference type="NCBI Taxonomy" id="1905142"/>
    <lineage>
        <taxon>Bacteria</taxon>
        <taxon>Bacillati</taxon>
        <taxon>Actinomycetota</taxon>
        <taxon>Actinomycetes</taxon>
        <taxon>Pseudonocardiales</taxon>
        <taxon>Pseudonocardiaceae</taxon>
        <taxon>Amycolatopsis</taxon>
    </lineage>
</organism>
<dbReference type="RefSeq" id="WP_093946905.1">
    <property type="nucleotide sequence ID" value="NZ_NMUL01000007.1"/>
</dbReference>
<name>A0A229TF01_9PSEU</name>
<protein>
    <submittedName>
        <fullName evidence="2">Uncharacterized protein</fullName>
    </submittedName>
</protein>